<dbReference type="NCBIfam" id="NF041551">
    <property type="entry name" value="YlcI_YnfO_N"/>
    <property type="match status" value="1"/>
</dbReference>
<accession>A0A0D0FFF3</accession>
<dbReference type="RefSeq" id="WP_021742899.1">
    <property type="nucleotide sequence ID" value="NZ_CBCRTO010000007.1"/>
</dbReference>
<protein>
    <submittedName>
        <fullName evidence="1">Uncharacterized protein</fullName>
    </submittedName>
</protein>
<organism evidence="1 2">
    <name type="scientific">Levilactobacillus brevis</name>
    <name type="common">Lactobacillus brevis</name>
    <dbReference type="NCBI Taxonomy" id="1580"/>
    <lineage>
        <taxon>Bacteria</taxon>
        <taxon>Bacillati</taxon>
        <taxon>Bacillota</taxon>
        <taxon>Bacilli</taxon>
        <taxon>Lactobacillales</taxon>
        <taxon>Lactobacillaceae</taxon>
        <taxon>Levilactobacillus</taxon>
    </lineage>
</organism>
<reference evidence="1 2" key="1">
    <citation type="submission" date="2018-07" db="EMBL/GenBank/DDBJ databases">
        <authorList>
            <person name="Feyereisen M."/>
        </authorList>
    </citation>
    <scope>NUCLEOTIDE SEQUENCE [LARGE SCALE GENOMIC DNA]</scope>
    <source>
        <strain evidence="1 2">UCCLBBS449</strain>
    </source>
</reference>
<dbReference type="EMBL" id="CP031198">
    <property type="protein sequence ID" value="QCZ52880.1"/>
    <property type="molecule type" value="Genomic_DNA"/>
</dbReference>
<dbReference type="Proteomes" id="UP000307074">
    <property type="component" value="Chromosome"/>
</dbReference>
<evidence type="ECO:0000313" key="1">
    <source>
        <dbReference type="EMBL" id="QCZ52880.1"/>
    </source>
</evidence>
<dbReference type="GeneID" id="56992641"/>
<gene>
    <name evidence="1" type="ORF">UCCLBBS449_0917</name>
</gene>
<evidence type="ECO:0000313" key="2">
    <source>
        <dbReference type="Proteomes" id="UP000307074"/>
    </source>
</evidence>
<proteinExistence type="predicted"/>
<name>A0A0D0FFF3_LEVBR</name>
<dbReference type="AlphaFoldDB" id="A0A0D0FFF3"/>
<sequence length="61" mass="7095">MAFKIRHDRKETVNKTVRFPLPLVEKIEHAISGEDVTFSTFVIQACEYALDNMEDPKDKQN</sequence>